<accession>A0A0S7WUN6</accession>
<dbReference type="Pfam" id="PF02596">
    <property type="entry name" value="DUF169"/>
    <property type="match status" value="1"/>
</dbReference>
<evidence type="ECO:0000313" key="1">
    <source>
        <dbReference type="EMBL" id="KPJ53356.1"/>
    </source>
</evidence>
<evidence type="ECO:0000313" key="2">
    <source>
        <dbReference type="Proteomes" id="UP000052008"/>
    </source>
</evidence>
<dbReference type="PATRIC" id="fig|1703770.3.peg.1972"/>
<dbReference type="AlphaFoldDB" id="A0A0S7WUN6"/>
<sequence length="248" mass="28424">MDEKLKQRFVELWKKYFFRAELPIAFYYTDEETQRELVPPPREHRCVICDLTRVRSGASLCFNVDGIGCPGGRRYLGFEQDLMPNFEYFLSCGIPDELEGERYKKSPELVRELLKHHPPLRAPAEYIVFKRWDNLGSKDEPAVVIFFSPPDVLSGLFTLANFDEADPNGVIAPFCSGCASIVDYPYRERASARPRAVLGMFDVSARPCVPDEVLSFAVPWPKLVRMIDNMPESFLTTGSWDKVRGRIE</sequence>
<reference evidence="1 2" key="1">
    <citation type="journal article" date="2015" name="Microbiome">
        <title>Genomic resolution of linkages in carbon, nitrogen, and sulfur cycling among widespread estuary sediment bacteria.</title>
        <authorList>
            <person name="Baker B.J."/>
            <person name="Lazar C.S."/>
            <person name="Teske A.P."/>
            <person name="Dick G.J."/>
        </authorList>
    </citation>
    <scope>NUCLEOTIDE SEQUENCE [LARGE SCALE GENOMIC DNA]</scope>
    <source>
        <strain evidence="1">DG_24</strain>
    </source>
</reference>
<proteinExistence type="predicted"/>
<gene>
    <name evidence="1" type="ORF">AMJ39_04955</name>
</gene>
<dbReference type="EMBL" id="LIZS01000021">
    <property type="protein sequence ID" value="KPJ53356.1"/>
    <property type="molecule type" value="Genomic_DNA"/>
</dbReference>
<evidence type="ECO:0008006" key="3">
    <source>
        <dbReference type="Google" id="ProtNLM"/>
    </source>
</evidence>
<name>A0A0S7WUN6_UNCT6</name>
<comment type="caution">
    <text evidence="1">The sequence shown here is derived from an EMBL/GenBank/DDBJ whole genome shotgun (WGS) entry which is preliminary data.</text>
</comment>
<dbReference type="Proteomes" id="UP000052008">
    <property type="component" value="Unassembled WGS sequence"/>
</dbReference>
<dbReference type="InterPro" id="IPR003748">
    <property type="entry name" value="DUF169"/>
</dbReference>
<protein>
    <recommendedName>
        <fullName evidence="3">DUF169 domain-containing protein</fullName>
    </recommendedName>
</protein>
<organism evidence="1 2">
    <name type="scientific">candidate division TA06 bacterium DG_24</name>
    <dbReference type="NCBI Taxonomy" id="1703770"/>
    <lineage>
        <taxon>Bacteria</taxon>
        <taxon>Bacteria division TA06</taxon>
    </lineage>
</organism>